<organism evidence="1 2">
    <name type="scientific">Duncaniella freteri</name>
    <dbReference type="NCBI Taxonomy" id="2530391"/>
    <lineage>
        <taxon>Bacteria</taxon>
        <taxon>Pseudomonadati</taxon>
        <taxon>Bacteroidota</taxon>
        <taxon>Bacteroidia</taxon>
        <taxon>Bacteroidales</taxon>
        <taxon>Muribaculaceae</taxon>
        <taxon>Duncaniella</taxon>
    </lineage>
</organism>
<reference evidence="1 2" key="1">
    <citation type="submission" date="2019-02" db="EMBL/GenBank/DDBJ databases">
        <title>Isolation and identification of novel species under the genus Muribaculum.</title>
        <authorList>
            <person name="Miyake S."/>
            <person name="Ding Y."/>
            <person name="Low A."/>
            <person name="Soh M."/>
            <person name="Seedorf H."/>
        </authorList>
    </citation>
    <scope>NUCLEOTIDE SEQUENCE [LARGE SCALE GENOMIC DNA]</scope>
    <source>
        <strain evidence="1 2">TLL-A3</strain>
    </source>
</reference>
<proteinExistence type="predicted"/>
<evidence type="ECO:0000313" key="2">
    <source>
        <dbReference type="Proteomes" id="UP000297635"/>
    </source>
</evidence>
<dbReference type="Proteomes" id="UP000297635">
    <property type="component" value="Unassembled WGS sequence"/>
</dbReference>
<gene>
    <name evidence="1" type="ORF">EZ315_15105</name>
</gene>
<name>A0A4Z0V4P6_9BACT</name>
<evidence type="ECO:0000313" key="1">
    <source>
        <dbReference type="EMBL" id="TGG37197.1"/>
    </source>
</evidence>
<protein>
    <recommendedName>
        <fullName evidence="3">DUF4376 domain-containing protein</fullName>
    </recommendedName>
</protein>
<dbReference type="EMBL" id="SJSA01000002">
    <property type="protein sequence ID" value="TGG37197.1"/>
    <property type="molecule type" value="Genomic_DNA"/>
</dbReference>
<dbReference type="AlphaFoldDB" id="A0A4Z0V4P6"/>
<accession>A0A4Z0V4P6</accession>
<comment type="caution">
    <text evidence="1">The sequence shown here is derived from an EMBL/GenBank/DDBJ whole genome shotgun (WGS) entry which is preliminary data.</text>
</comment>
<sequence>MYWRDGFYSKPVDGGVEISMEYYKELLEGQDGGLLILEDETGIPVLRMYEPSIEELRIIKLQELEEYDRSSAVNTISIGGVSGWLDKATRVGLMNSISVEQESGRTETSIWLGDHRFIMPITEAVGILRQIEIYTVDCNNVTREHAAAIRGLRSKEDIEAYDFKTGYPDRPCFTV</sequence>
<evidence type="ECO:0008006" key="3">
    <source>
        <dbReference type="Google" id="ProtNLM"/>
    </source>
</evidence>
<keyword evidence="2" id="KW-1185">Reference proteome</keyword>